<feature type="transmembrane region" description="Helical" evidence="2">
    <location>
        <begin position="12"/>
        <end position="31"/>
    </location>
</feature>
<dbReference type="EMBL" id="AMWX01000001">
    <property type="protein sequence ID" value="EKO36946.1"/>
    <property type="molecule type" value="Genomic_DNA"/>
</dbReference>
<feature type="transmembrane region" description="Helical" evidence="2">
    <location>
        <begin position="174"/>
        <end position="193"/>
    </location>
</feature>
<feature type="transmembrane region" description="Helical" evidence="2">
    <location>
        <begin position="259"/>
        <end position="276"/>
    </location>
</feature>
<comment type="caution">
    <text evidence="3">The sequence shown here is derived from an EMBL/GenBank/DDBJ whole genome shotgun (WGS) entry which is preliminary data.</text>
</comment>
<reference evidence="3 4" key="1">
    <citation type="submission" date="2012-09" db="EMBL/GenBank/DDBJ databases">
        <authorList>
            <person name="Dupont C.L."/>
            <person name="Rusch D.B."/>
            <person name="Lombardo M.-J."/>
            <person name="Novotny M."/>
            <person name="Yee-Greenbaum J."/>
            <person name="Laskin R."/>
        </authorList>
    </citation>
    <scope>NUCLEOTIDE SEQUENCE [LARGE SCALE GENOMIC DNA]</scope>
    <source>
        <strain evidence="3">SAR86E</strain>
    </source>
</reference>
<proteinExistence type="inferred from homology"/>
<gene>
    <name evidence="3" type="ORF">B273_0223</name>
</gene>
<dbReference type="GO" id="GO:0008643">
    <property type="term" value="P:carbohydrate transport"/>
    <property type="evidence" value="ECO:0007669"/>
    <property type="project" value="InterPro"/>
</dbReference>
<organism evidence="3 4">
    <name type="scientific">SAR86 cluster bacterium SAR86E</name>
    <dbReference type="NCBI Taxonomy" id="1208365"/>
    <lineage>
        <taxon>Bacteria</taxon>
        <taxon>Pseudomonadati</taxon>
        <taxon>Pseudomonadota</taxon>
        <taxon>Gammaproteobacteria</taxon>
        <taxon>SAR86 cluster</taxon>
    </lineage>
</organism>
<evidence type="ECO:0000256" key="1">
    <source>
        <dbReference type="ARBA" id="ARBA00009617"/>
    </source>
</evidence>
<keyword evidence="2" id="KW-1133">Transmembrane helix</keyword>
<keyword evidence="2" id="KW-0472">Membrane</keyword>
<dbReference type="SUPFAM" id="SSF103473">
    <property type="entry name" value="MFS general substrate transporter"/>
    <property type="match status" value="1"/>
</dbReference>
<evidence type="ECO:0000313" key="3">
    <source>
        <dbReference type="EMBL" id="EKO36946.1"/>
    </source>
</evidence>
<dbReference type="GO" id="GO:0015293">
    <property type="term" value="F:symporter activity"/>
    <property type="evidence" value="ECO:0007669"/>
    <property type="project" value="InterPro"/>
</dbReference>
<feature type="transmembrane region" description="Helical" evidence="2">
    <location>
        <begin position="226"/>
        <end position="247"/>
    </location>
</feature>
<accession>K6GIT6</accession>
<dbReference type="Gene3D" id="1.20.1250.20">
    <property type="entry name" value="MFS general substrate transporter like domains"/>
    <property type="match status" value="2"/>
</dbReference>
<dbReference type="AlphaFoldDB" id="K6GIT6"/>
<dbReference type="PANTHER" id="PTHR11328:SF24">
    <property type="entry name" value="MAJOR FACILITATOR SUPERFAMILY (MFS) PROFILE DOMAIN-CONTAINING PROTEIN"/>
    <property type="match status" value="1"/>
</dbReference>
<feature type="transmembrane region" description="Helical" evidence="2">
    <location>
        <begin position="37"/>
        <end position="55"/>
    </location>
</feature>
<feature type="transmembrane region" description="Helical" evidence="2">
    <location>
        <begin position="76"/>
        <end position="97"/>
    </location>
</feature>
<evidence type="ECO:0000313" key="4">
    <source>
        <dbReference type="Proteomes" id="UP000010310"/>
    </source>
</evidence>
<feature type="transmembrane region" description="Helical" evidence="2">
    <location>
        <begin position="406"/>
        <end position="428"/>
    </location>
</feature>
<sequence length="446" mass="50013">MNIFQRLSYTALNFPTSAAGMPMFIFILPFYADDLGLGLSVVGIIFFLGRFIDILTDPIMGVLIDRFPSRWGKHKLWIFLSTPVFMIAIYLIFLPSIEQASILYFFTGLFFIYVAFTLSSITQLSWSSFLAPNYDDRTKLLTLRELMSLLGMFSVIAIPAIVEINDPSLQAKVNAIGVFVLICIPLITFNALVQVPDSYQPSSIIKSDNPFKAFRNLFSNKMLNKIVFASVLIAFCMSLNGALYLIWMEVVIELPEYSSRLMLAYYVVSVLGLWVWRTLGLKTSKHYAAGIACLYAIIVLLLGFTGYWFIKDFDDFSKLIAVGSFIILYGFAFSGPLPLINAITADISDKLNLESGQNISGTVFSYLTTMTKVGFALAAVIPYVVLEMLWGFDISIGVQNTDSSKMAIFYIYTFVPIISYSIAAYLLFSHSLTREDHAKIKSTLQK</sequence>
<keyword evidence="4" id="KW-1185">Reference proteome</keyword>
<dbReference type="InterPro" id="IPR039672">
    <property type="entry name" value="MFS_2"/>
</dbReference>
<feature type="transmembrane region" description="Helical" evidence="2">
    <location>
        <begin position="316"/>
        <end position="342"/>
    </location>
</feature>
<protein>
    <submittedName>
        <fullName evidence="3">Transporter, major facilitator family protein</fullName>
    </submittedName>
</protein>
<feature type="transmembrane region" description="Helical" evidence="2">
    <location>
        <begin position="363"/>
        <end position="386"/>
    </location>
</feature>
<name>K6GIT6_9GAMM</name>
<dbReference type="Proteomes" id="UP000010310">
    <property type="component" value="Unassembled WGS sequence"/>
</dbReference>
<dbReference type="GO" id="GO:0005886">
    <property type="term" value="C:plasma membrane"/>
    <property type="evidence" value="ECO:0007669"/>
    <property type="project" value="TreeGrafter"/>
</dbReference>
<comment type="similarity">
    <text evidence="1">Belongs to the sodium:galactoside symporter (TC 2.A.2) family.</text>
</comment>
<dbReference type="STRING" id="1208365.B273_0223"/>
<keyword evidence="2" id="KW-0812">Transmembrane</keyword>
<dbReference type="Pfam" id="PF13347">
    <property type="entry name" value="MFS_2"/>
    <property type="match status" value="1"/>
</dbReference>
<feature type="transmembrane region" description="Helical" evidence="2">
    <location>
        <begin position="288"/>
        <end position="310"/>
    </location>
</feature>
<feature type="transmembrane region" description="Helical" evidence="2">
    <location>
        <begin position="146"/>
        <end position="162"/>
    </location>
</feature>
<dbReference type="PANTHER" id="PTHR11328">
    <property type="entry name" value="MAJOR FACILITATOR SUPERFAMILY DOMAIN-CONTAINING PROTEIN"/>
    <property type="match status" value="1"/>
</dbReference>
<dbReference type="InterPro" id="IPR036259">
    <property type="entry name" value="MFS_trans_sf"/>
</dbReference>
<evidence type="ECO:0000256" key="2">
    <source>
        <dbReference type="SAM" id="Phobius"/>
    </source>
</evidence>
<feature type="transmembrane region" description="Helical" evidence="2">
    <location>
        <begin position="103"/>
        <end position="126"/>
    </location>
</feature>